<dbReference type="Proteomes" id="UP000019151">
    <property type="component" value="Plasmid 1"/>
</dbReference>
<organism evidence="2 3">
    <name type="scientific">Gemmatirosa kalamazoonensis</name>
    <dbReference type="NCBI Taxonomy" id="861299"/>
    <lineage>
        <taxon>Bacteria</taxon>
        <taxon>Pseudomonadati</taxon>
        <taxon>Gemmatimonadota</taxon>
        <taxon>Gemmatimonadia</taxon>
        <taxon>Gemmatimonadales</taxon>
        <taxon>Gemmatimonadaceae</taxon>
        <taxon>Gemmatirosa</taxon>
    </lineage>
</organism>
<keyword evidence="3" id="KW-1185">Reference proteome</keyword>
<feature type="transmembrane region" description="Helical" evidence="1">
    <location>
        <begin position="30"/>
        <end position="50"/>
    </location>
</feature>
<keyword evidence="1" id="KW-0812">Transmembrane</keyword>
<feature type="transmembrane region" description="Helical" evidence="1">
    <location>
        <begin position="82"/>
        <end position="103"/>
    </location>
</feature>
<dbReference type="AlphaFoldDB" id="W0RPH7"/>
<gene>
    <name evidence="2" type="ORF">J421_5096</name>
</gene>
<dbReference type="InParanoid" id="W0RPH7"/>
<dbReference type="EMBL" id="CP007129">
    <property type="protein sequence ID" value="AHG92631.1"/>
    <property type="molecule type" value="Genomic_DNA"/>
</dbReference>
<dbReference type="KEGG" id="gba:J421_5096"/>
<evidence type="ECO:0000256" key="1">
    <source>
        <dbReference type="SAM" id="Phobius"/>
    </source>
</evidence>
<keyword evidence="1" id="KW-1133">Transmembrane helix</keyword>
<sequence>MRRLLALLFTAAPFVAGAIAALSVRHDLRMLCMALAATLVARLVVVAAPARWGRGPAVGAALAAATGAAAVVAILFGARAPFGVGAVAVVLAGCATAGAALGAQPRRAA</sequence>
<proteinExistence type="predicted"/>
<evidence type="ECO:0000313" key="2">
    <source>
        <dbReference type="EMBL" id="AHG92631.1"/>
    </source>
</evidence>
<accession>W0RPH7</accession>
<keyword evidence="2" id="KW-0614">Plasmid</keyword>
<dbReference type="RefSeq" id="WP_025413962.1">
    <property type="nucleotide sequence ID" value="NZ_CP007129.1"/>
</dbReference>
<geneLocation type="plasmid" evidence="2 3">
    <name>1</name>
</geneLocation>
<reference evidence="2 3" key="1">
    <citation type="journal article" date="2014" name="Genome Announc.">
        <title>Genome Sequence and Methylome of Soil Bacterium Gemmatirosa kalamazoonensis KBS708T, a Member of the Rarely Cultivated Gemmatimonadetes Phylum.</title>
        <authorList>
            <person name="Debruyn J.M."/>
            <person name="Radosevich M."/>
            <person name="Wommack K.E."/>
            <person name="Polson S.W."/>
            <person name="Hauser L.J."/>
            <person name="Fawaz M.N."/>
            <person name="Korlach J."/>
            <person name="Tsai Y.C."/>
        </authorList>
    </citation>
    <scope>NUCLEOTIDE SEQUENCE [LARGE SCALE GENOMIC DNA]</scope>
    <source>
        <strain evidence="2 3">KBS708</strain>
        <plasmid evidence="3">Plasmid 1</plasmid>
    </source>
</reference>
<keyword evidence="1" id="KW-0472">Membrane</keyword>
<feature type="transmembrane region" description="Helical" evidence="1">
    <location>
        <begin position="57"/>
        <end position="76"/>
    </location>
</feature>
<dbReference type="HOGENOM" id="CLU_2180068_0_0_0"/>
<protein>
    <submittedName>
        <fullName evidence="2">Uncharacterized protein</fullName>
    </submittedName>
</protein>
<name>W0RPH7_9BACT</name>
<evidence type="ECO:0000313" key="3">
    <source>
        <dbReference type="Proteomes" id="UP000019151"/>
    </source>
</evidence>